<dbReference type="RefSeq" id="WP_310270931.1">
    <property type="nucleotide sequence ID" value="NZ_JAVDXU010000004.1"/>
</dbReference>
<evidence type="ECO:0000313" key="3">
    <source>
        <dbReference type="EMBL" id="MDR7272216.1"/>
    </source>
</evidence>
<protein>
    <submittedName>
        <fullName evidence="3">Glycine/D-amino acid oxidase-like deaminating enzyme</fullName>
    </submittedName>
</protein>
<dbReference type="Gene3D" id="3.50.50.60">
    <property type="entry name" value="FAD/NAD(P)-binding domain"/>
    <property type="match status" value="1"/>
</dbReference>
<reference evidence="3 4" key="1">
    <citation type="submission" date="2023-07" db="EMBL/GenBank/DDBJ databases">
        <title>Sorghum-associated microbial communities from plants grown in Nebraska, USA.</title>
        <authorList>
            <person name="Schachtman D."/>
        </authorList>
    </citation>
    <scope>NUCLEOTIDE SEQUENCE [LARGE SCALE GENOMIC DNA]</scope>
    <source>
        <strain evidence="3 4">BE314</strain>
    </source>
</reference>
<evidence type="ECO:0000259" key="2">
    <source>
        <dbReference type="Pfam" id="PF01266"/>
    </source>
</evidence>
<proteinExistence type="predicted"/>
<keyword evidence="4" id="KW-1185">Reference proteome</keyword>
<dbReference type="InterPro" id="IPR006076">
    <property type="entry name" value="FAD-dep_OxRdtase"/>
</dbReference>
<dbReference type="SUPFAM" id="SSF51905">
    <property type="entry name" value="FAD/NAD(P)-binding domain"/>
    <property type="match status" value="1"/>
</dbReference>
<dbReference type="Gene3D" id="3.30.9.10">
    <property type="entry name" value="D-Amino Acid Oxidase, subunit A, domain 2"/>
    <property type="match status" value="1"/>
</dbReference>
<feature type="domain" description="FAD dependent oxidoreductase" evidence="2">
    <location>
        <begin position="28"/>
        <end position="383"/>
    </location>
</feature>
<evidence type="ECO:0000256" key="1">
    <source>
        <dbReference type="ARBA" id="ARBA00023002"/>
    </source>
</evidence>
<keyword evidence="1" id="KW-0560">Oxidoreductase</keyword>
<dbReference type="PANTHER" id="PTHR13847:SF281">
    <property type="entry name" value="FAD DEPENDENT OXIDOREDUCTASE DOMAIN-CONTAINING PROTEIN"/>
    <property type="match status" value="1"/>
</dbReference>
<comment type="caution">
    <text evidence="3">The sequence shown here is derived from an EMBL/GenBank/DDBJ whole genome shotgun (WGS) entry which is preliminary data.</text>
</comment>
<sequence length="431" mass="46759">MQTQTYYAATAPDLTFPPLSGAACDVEVAVLGGGFAGLATARGLQERGIASVAVLEAQTIGHGASGRNGGFVFGGYSRDAADLVSDLGLAPAREFYAHSREAVALIRSRIESHSIDCDKVEGGALLLNWFRHSPRAERQLRDQARWLRENFGVAWDEIAPAQVRQWLDTERYGGALLERDAFHFHPLKYALGLARVIEQAGGRVHEHSAVMAVDRLPAGGFLLRTGQDAAIRAAQVVVAGGAYLKTVLPDLTGARLPIATYVISTEPLPSHLRPIRTPAALYDNRFAFDYYRALADHRLLWGGRISIQERDPARIAQMLQADLLKVYPQLAAVRVEHAWGGLMSYARHKMPQIGRLAPGLWFAQAFGGHGVAPTTAAGEWLAEAISGRADLPSELQRYGLTPVFGQAGLLAAQATYSWAELRDALKERLPG</sequence>
<dbReference type="Pfam" id="PF01266">
    <property type="entry name" value="DAO"/>
    <property type="match status" value="1"/>
</dbReference>
<dbReference type="PANTHER" id="PTHR13847">
    <property type="entry name" value="SARCOSINE DEHYDROGENASE-RELATED"/>
    <property type="match status" value="1"/>
</dbReference>
<dbReference type="Proteomes" id="UP001180453">
    <property type="component" value="Unassembled WGS sequence"/>
</dbReference>
<name>A0ABU1YW58_ROSSA</name>
<evidence type="ECO:0000313" key="4">
    <source>
        <dbReference type="Proteomes" id="UP001180453"/>
    </source>
</evidence>
<dbReference type="InterPro" id="IPR036188">
    <property type="entry name" value="FAD/NAD-bd_sf"/>
</dbReference>
<gene>
    <name evidence="3" type="ORF">J2X20_004890</name>
</gene>
<accession>A0ABU1YW58</accession>
<dbReference type="EMBL" id="JAVDXU010000004">
    <property type="protein sequence ID" value="MDR7272216.1"/>
    <property type="molecule type" value="Genomic_DNA"/>
</dbReference>
<organism evidence="3 4">
    <name type="scientific">Roseateles saccharophilus</name>
    <name type="common">Pseudomonas saccharophila</name>
    <dbReference type="NCBI Taxonomy" id="304"/>
    <lineage>
        <taxon>Bacteria</taxon>
        <taxon>Pseudomonadati</taxon>
        <taxon>Pseudomonadota</taxon>
        <taxon>Betaproteobacteria</taxon>
        <taxon>Burkholderiales</taxon>
        <taxon>Sphaerotilaceae</taxon>
        <taxon>Roseateles</taxon>
    </lineage>
</organism>